<dbReference type="GO" id="GO:0006887">
    <property type="term" value="P:exocytosis"/>
    <property type="evidence" value="ECO:0007669"/>
    <property type="project" value="TreeGrafter"/>
</dbReference>
<evidence type="ECO:0000313" key="8">
    <source>
        <dbReference type="EMBL" id="KAJ8921247.1"/>
    </source>
</evidence>
<evidence type="ECO:0000259" key="7">
    <source>
        <dbReference type="PROSITE" id="PS50916"/>
    </source>
</evidence>
<evidence type="ECO:0000256" key="3">
    <source>
        <dbReference type="ARBA" id="ARBA00022833"/>
    </source>
</evidence>
<dbReference type="Proteomes" id="UP001159042">
    <property type="component" value="Unassembled WGS sequence"/>
</dbReference>
<organism evidence="8 9">
    <name type="scientific">Exocentrus adspersus</name>
    <dbReference type="NCBI Taxonomy" id="1586481"/>
    <lineage>
        <taxon>Eukaryota</taxon>
        <taxon>Metazoa</taxon>
        <taxon>Ecdysozoa</taxon>
        <taxon>Arthropoda</taxon>
        <taxon>Hexapoda</taxon>
        <taxon>Insecta</taxon>
        <taxon>Pterygota</taxon>
        <taxon>Neoptera</taxon>
        <taxon>Endopterygota</taxon>
        <taxon>Coleoptera</taxon>
        <taxon>Polyphaga</taxon>
        <taxon>Cucujiformia</taxon>
        <taxon>Chrysomeloidea</taxon>
        <taxon>Cerambycidae</taxon>
        <taxon>Lamiinae</taxon>
        <taxon>Acanthocinini</taxon>
        <taxon>Exocentrus</taxon>
    </lineage>
</organism>
<dbReference type="SUPFAM" id="SSF57903">
    <property type="entry name" value="FYVE/PHD zinc finger"/>
    <property type="match status" value="1"/>
</dbReference>
<feature type="domain" description="RabBD" evidence="7">
    <location>
        <begin position="98"/>
        <end position="219"/>
    </location>
</feature>
<dbReference type="InterPro" id="IPR010911">
    <property type="entry name" value="Rab_BD"/>
</dbReference>
<dbReference type="PROSITE" id="PS50178">
    <property type="entry name" value="ZF_FYVE"/>
    <property type="match status" value="1"/>
</dbReference>
<dbReference type="InterPro" id="IPR041282">
    <property type="entry name" value="FYVE_2"/>
</dbReference>
<evidence type="ECO:0000256" key="4">
    <source>
        <dbReference type="PROSITE-ProRule" id="PRU00091"/>
    </source>
</evidence>
<dbReference type="PROSITE" id="PS50916">
    <property type="entry name" value="RABBD"/>
    <property type="match status" value="1"/>
</dbReference>
<keyword evidence="3" id="KW-0862">Zinc</keyword>
<dbReference type="GO" id="GO:0098793">
    <property type="term" value="C:presynapse"/>
    <property type="evidence" value="ECO:0007669"/>
    <property type="project" value="GOC"/>
</dbReference>
<dbReference type="GO" id="GO:0008270">
    <property type="term" value="F:zinc ion binding"/>
    <property type="evidence" value="ECO:0007669"/>
    <property type="project" value="UniProtKB-KW"/>
</dbReference>
<reference evidence="8 9" key="1">
    <citation type="journal article" date="2023" name="Insect Mol. Biol.">
        <title>Genome sequencing provides insights into the evolution of gene families encoding plant cell wall-degrading enzymes in longhorned beetles.</title>
        <authorList>
            <person name="Shin N.R."/>
            <person name="Okamura Y."/>
            <person name="Kirsch R."/>
            <person name="Pauchet Y."/>
        </authorList>
    </citation>
    <scope>NUCLEOTIDE SEQUENCE [LARGE SCALE GENOMIC DNA]</scope>
    <source>
        <strain evidence="8">EAD_L_NR</strain>
    </source>
</reference>
<sequence>MVQRRAKEWVAASTPDVCLSLLVSPKAEYLIFRKGLERLAFTQKDLDTEDHLQQTKLELKDFVTSRYIFHQRQIQQPDVITRIRWSVKTGTLSCASGASKVQPLAAEEQEAIVQVIQRAEKIDVSEQERIGKLVERLENMRRCALGKNASQCLLCGDAFGMLGAQKVLCVDCRRLACQKCATEFSANKCNGNSKEYWLCMICAETREIWKKSGAWFFKSIPKYILPMEPRFARNRSVRMSRKYREDDSSSDEEKRVWNRVQRRNSSTESTHGNIRYTQN</sequence>
<keyword evidence="9" id="KW-1185">Reference proteome</keyword>
<dbReference type="EMBL" id="JANEYG010000011">
    <property type="protein sequence ID" value="KAJ8921247.1"/>
    <property type="molecule type" value="Genomic_DNA"/>
</dbReference>
<protein>
    <recommendedName>
        <fullName evidence="10">Rab effector Noc2</fullName>
    </recommendedName>
</protein>
<dbReference type="GO" id="GO:0017158">
    <property type="term" value="P:regulation of calcium ion-dependent exocytosis"/>
    <property type="evidence" value="ECO:0007669"/>
    <property type="project" value="TreeGrafter"/>
</dbReference>
<dbReference type="InterPro" id="IPR011011">
    <property type="entry name" value="Znf_FYVE_PHD"/>
</dbReference>
<name>A0AAV8W523_9CUCU</name>
<feature type="compositionally biased region" description="Polar residues" evidence="5">
    <location>
        <begin position="263"/>
        <end position="279"/>
    </location>
</feature>
<dbReference type="InterPro" id="IPR017455">
    <property type="entry name" value="Znf_FYVE-rel"/>
</dbReference>
<dbReference type="InterPro" id="IPR043566">
    <property type="entry name" value="Rabphilin/DOC2/Noc2"/>
</dbReference>
<evidence type="ECO:0008006" key="10">
    <source>
        <dbReference type="Google" id="ProtNLM"/>
    </source>
</evidence>
<evidence type="ECO:0000256" key="5">
    <source>
        <dbReference type="SAM" id="MobiDB-lite"/>
    </source>
</evidence>
<feature type="domain" description="FYVE-type" evidence="6">
    <location>
        <begin position="146"/>
        <end position="207"/>
    </location>
</feature>
<proteinExistence type="predicted"/>
<evidence type="ECO:0000313" key="9">
    <source>
        <dbReference type="Proteomes" id="UP001159042"/>
    </source>
</evidence>
<keyword evidence="1" id="KW-0479">Metal-binding</keyword>
<dbReference type="GO" id="GO:0061669">
    <property type="term" value="P:spontaneous neurotransmitter secretion"/>
    <property type="evidence" value="ECO:0007669"/>
    <property type="project" value="TreeGrafter"/>
</dbReference>
<dbReference type="Gene3D" id="3.30.40.10">
    <property type="entry name" value="Zinc/RING finger domain, C3HC4 (zinc finger)"/>
    <property type="match status" value="1"/>
</dbReference>
<dbReference type="PANTHER" id="PTHR45729">
    <property type="entry name" value="RABPHILIN, ISOFORM A"/>
    <property type="match status" value="1"/>
</dbReference>
<comment type="caution">
    <text evidence="8">The sequence shown here is derived from an EMBL/GenBank/DDBJ whole genome shotgun (WGS) entry which is preliminary data.</text>
</comment>
<dbReference type="Pfam" id="PF02318">
    <property type="entry name" value="FYVE_2"/>
    <property type="match status" value="1"/>
</dbReference>
<dbReference type="GO" id="GO:0006886">
    <property type="term" value="P:intracellular protein transport"/>
    <property type="evidence" value="ECO:0007669"/>
    <property type="project" value="InterPro"/>
</dbReference>
<dbReference type="GO" id="GO:0031267">
    <property type="term" value="F:small GTPase binding"/>
    <property type="evidence" value="ECO:0007669"/>
    <property type="project" value="InterPro"/>
</dbReference>
<dbReference type="InterPro" id="IPR013083">
    <property type="entry name" value="Znf_RING/FYVE/PHD"/>
</dbReference>
<gene>
    <name evidence="8" type="ORF">NQ315_013719</name>
</gene>
<keyword evidence="2 4" id="KW-0863">Zinc-finger</keyword>
<evidence type="ECO:0000256" key="1">
    <source>
        <dbReference type="ARBA" id="ARBA00022723"/>
    </source>
</evidence>
<evidence type="ECO:0000259" key="6">
    <source>
        <dbReference type="PROSITE" id="PS50178"/>
    </source>
</evidence>
<feature type="region of interest" description="Disordered" evidence="5">
    <location>
        <begin position="250"/>
        <end position="279"/>
    </location>
</feature>
<evidence type="ECO:0000256" key="2">
    <source>
        <dbReference type="ARBA" id="ARBA00022771"/>
    </source>
</evidence>
<dbReference type="PANTHER" id="PTHR45729:SF6">
    <property type="entry name" value="RABPHILIN, ISOFORM A"/>
    <property type="match status" value="1"/>
</dbReference>
<dbReference type="AlphaFoldDB" id="A0AAV8W523"/>
<accession>A0AAV8W523</accession>